<keyword evidence="19" id="KW-0131">Cell cycle</keyword>
<dbReference type="CDD" id="cd19501">
    <property type="entry name" value="RecA-like_FtsH"/>
    <property type="match status" value="1"/>
</dbReference>
<dbReference type="Pfam" id="PF00004">
    <property type="entry name" value="AAA"/>
    <property type="match status" value="1"/>
</dbReference>
<dbReference type="InterPro" id="IPR003959">
    <property type="entry name" value="ATPase_AAA_core"/>
</dbReference>
<dbReference type="GO" id="GO:0006508">
    <property type="term" value="P:proteolysis"/>
    <property type="evidence" value="ECO:0007669"/>
    <property type="project" value="UniProtKB-KW"/>
</dbReference>
<dbReference type="AlphaFoldDB" id="A0A2T0M6I9"/>
<dbReference type="FunFam" id="3.40.50.300:FF:000001">
    <property type="entry name" value="ATP-dependent zinc metalloprotease FtsH"/>
    <property type="match status" value="1"/>
</dbReference>
<evidence type="ECO:0000256" key="17">
    <source>
        <dbReference type="SAM" id="Coils"/>
    </source>
</evidence>
<dbReference type="RefSeq" id="WP_106147837.1">
    <property type="nucleotide sequence ID" value="NZ_PVYX01000003.1"/>
</dbReference>
<feature type="binding site" evidence="15">
    <location>
        <position position="464"/>
    </location>
    <ligand>
        <name>Zn(2+)</name>
        <dbReference type="ChEBI" id="CHEBI:29105"/>
        <note>catalytic</note>
    </ligand>
</feature>
<dbReference type="Gene3D" id="1.10.8.60">
    <property type="match status" value="1"/>
</dbReference>
<comment type="similarity">
    <text evidence="3">In the N-terminal section; belongs to the AAA ATPase family.</text>
</comment>
<dbReference type="InterPro" id="IPR003960">
    <property type="entry name" value="ATPase_AAA_CS"/>
</dbReference>
<dbReference type="GO" id="GO:0004222">
    <property type="term" value="F:metalloendopeptidase activity"/>
    <property type="evidence" value="ECO:0007669"/>
    <property type="project" value="InterPro"/>
</dbReference>
<keyword evidence="20" id="KW-1185">Reference proteome</keyword>
<keyword evidence="19" id="KW-0132">Cell division</keyword>
<feature type="domain" description="AAA+ ATPase" evidence="18">
    <location>
        <begin position="229"/>
        <end position="369"/>
    </location>
</feature>
<accession>A0A2T0M6I9</accession>
<dbReference type="HAMAP" id="MF_01458">
    <property type="entry name" value="FtsH"/>
    <property type="match status" value="1"/>
</dbReference>
<keyword evidence="5 15" id="KW-0812">Transmembrane</keyword>
<comment type="similarity">
    <text evidence="16">Belongs to the AAA ATPase family.</text>
</comment>
<dbReference type="OrthoDB" id="9809379at2"/>
<evidence type="ECO:0000256" key="11">
    <source>
        <dbReference type="ARBA" id="ARBA00022989"/>
    </source>
</evidence>
<dbReference type="EC" id="3.4.24.-" evidence="15"/>
<dbReference type="PANTHER" id="PTHR43655">
    <property type="entry name" value="ATP-DEPENDENT PROTEASE"/>
    <property type="match status" value="1"/>
</dbReference>
<dbReference type="Pfam" id="PF06480">
    <property type="entry name" value="FtsH_ext"/>
    <property type="match status" value="1"/>
</dbReference>
<dbReference type="EMBL" id="PVYX01000003">
    <property type="protein sequence ID" value="PRX53097.1"/>
    <property type="molecule type" value="Genomic_DNA"/>
</dbReference>
<evidence type="ECO:0000256" key="14">
    <source>
        <dbReference type="ARBA" id="ARBA00061570"/>
    </source>
</evidence>
<comment type="function">
    <text evidence="15">Acts as a processive, ATP-dependent zinc metallopeptidase for both cytoplasmic and membrane proteins. Plays a role in the quality control of integral membrane proteins.</text>
</comment>
<dbReference type="Gene3D" id="1.20.58.760">
    <property type="entry name" value="Peptidase M41"/>
    <property type="match status" value="1"/>
</dbReference>
<feature type="transmembrane region" description="Helical" evidence="15">
    <location>
        <begin position="18"/>
        <end position="35"/>
    </location>
</feature>
<keyword evidence="17" id="KW-0175">Coiled coil</keyword>
<evidence type="ECO:0000313" key="19">
    <source>
        <dbReference type="EMBL" id="PRX53097.1"/>
    </source>
</evidence>
<dbReference type="InterPro" id="IPR011546">
    <property type="entry name" value="Pept_M41_FtsH_extracell"/>
</dbReference>
<sequence length="646" mass="71910">MAKENNPNTPKKPRFSSWWIYGVVIALIIGFQFFGGSTFSSTEKTTTSELQEYLRNGDISEILIITNTRQAKVFLTEEALQKDVHRNVADRPFNFSAGKMPQYVLDYGDLQNFEDEIKSIKKENNLDTIVDFDTESNVLGELLLSLLPFALIIGIWIYLMRRMSGGAGGGAGGQIFNIGKSKAKLFDEKTDTRTSFKDVAGLEGAKEEVQEIVEFLKNPDKYTSLGGKIPKGALLVGPPGTGKTLLAKAVAGEAKVPFFSLSGSDFVEMFVGVGASRVRDLFKQAKDKSPSIIFIDEIDAIGRARGKNNFTGSNDERENTLNQLLTEMDGFGTNTNVIVLAATNRADVLDKALMRAGRFDRQIYVDLPDLRERKEIFEVHLRPIKTAETLDLDFLAKQTPGFSGADIANVCNEAALIAARKEKKAVTKQDFLDAVDRIIGGLEKKNKIITPEEKKTIAFHEAGHATVSWMLEHAAPLVKVTIVPRGQSLGAAWYLPEERLIVRPEQMLDEMCATMGGRAAEKVIFNKISTGALSDLEKVTKQARAMVTIYGLNEALGNVTYYDSSGQSEYGFSKPYSEETAQRIDEEISKIIEKQYQRAIDLLKENKDKLTELADRLLDKEVIFKDDLEKIFGKRPFEKEELETTE</sequence>
<dbReference type="Pfam" id="PF01434">
    <property type="entry name" value="Peptidase_M41"/>
    <property type="match status" value="1"/>
</dbReference>
<dbReference type="InterPro" id="IPR041569">
    <property type="entry name" value="AAA_lid_3"/>
</dbReference>
<keyword evidence="6 15" id="KW-0479">Metal-binding</keyword>
<dbReference type="InterPro" id="IPR027417">
    <property type="entry name" value="P-loop_NTPase"/>
</dbReference>
<dbReference type="Pfam" id="PF17862">
    <property type="entry name" value="AAA_lid_3"/>
    <property type="match status" value="1"/>
</dbReference>
<evidence type="ECO:0000256" key="7">
    <source>
        <dbReference type="ARBA" id="ARBA00022741"/>
    </source>
</evidence>
<comment type="similarity">
    <text evidence="2 15">In the C-terminal section; belongs to the peptidase M41 family.</text>
</comment>
<dbReference type="InterPro" id="IPR005936">
    <property type="entry name" value="FtsH"/>
</dbReference>
<comment type="cofactor">
    <cofactor evidence="15">
        <name>Zn(2+)</name>
        <dbReference type="ChEBI" id="CHEBI:29105"/>
    </cofactor>
    <text evidence="15">Binds 1 zinc ion per subunit.</text>
</comment>
<evidence type="ECO:0000256" key="16">
    <source>
        <dbReference type="RuleBase" id="RU003651"/>
    </source>
</evidence>
<evidence type="ECO:0000256" key="12">
    <source>
        <dbReference type="ARBA" id="ARBA00023049"/>
    </source>
</evidence>
<dbReference type="SUPFAM" id="SSF52540">
    <property type="entry name" value="P-loop containing nucleoside triphosphate hydrolases"/>
    <property type="match status" value="1"/>
</dbReference>
<comment type="caution">
    <text evidence="19">The sequence shown here is derived from an EMBL/GenBank/DDBJ whole genome shotgun (WGS) entry which is preliminary data.</text>
</comment>
<dbReference type="GO" id="GO:0030163">
    <property type="term" value="P:protein catabolic process"/>
    <property type="evidence" value="ECO:0007669"/>
    <property type="project" value="UniProtKB-UniRule"/>
</dbReference>
<dbReference type="SUPFAM" id="SSF140990">
    <property type="entry name" value="FtsH protease domain-like"/>
    <property type="match status" value="1"/>
</dbReference>
<dbReference type="FunFam" id="1.20.58.760:FF:000003">
    <property type="entry name" value="AFG3-like AAA ATPase 2"/>
    <property type="match status" value="1"/>
</dbReference>
<comment type="subunit">
    <text evidence="15">Homohexamer.</text>
</comment>
<feature type="transmembrane region" description="Helical" evidence="15">
    <location>
        <begin position="142"/>
        <end position="159"/>
    </location>
</feature>
<keyword evidence="13 15" id="KW-0472">Membrane</keyword>
<organism evidence="19 20">
    <name type="scientific">Flagellimonas meridianipacifica</name>
    <dbReference type="NCBI Taxonomy" id="1080225"/>
    <lineage>
        <taxon>Bacteria</taxon>
        <taxon>Pseudomonadati</taxon>
        <taxon>Bacteroidota</taxon>
        <taxon>Flavobacteriia</taxon>
        <taxon>Flavobacteriales</taxon>
        <taxon>Flavobacteriaceae</taxon>
        <taxon>Flagellimonas</taxon>
    </lineage>
</organism>
<evidence type="ECO:0000256" key="5">
    <source>
        <dbReference type="ARBA" id="ARBA00022692"/>
    </source>
</evidence>
<evidence type="ECO:0000256" key="1">
    <source>
        <dbReference type="ARBA" id="ARBA00004141"/>
    </source>
</evidence>
<keyword evidence="11 15" id="KW-1133">Transmembrane helix</keyword>
<dbReference type="NCBIfam" id="TIGR01241">
    <property type="entry name" value="FtsH_fam"/>
    <property type="match status" value="1"/>
</dbReference>
<dbReference type="Proteomes" id="UP000237640">
    <property type="component" value="Unassembled WGS sequence"/>
</dbReference>
<evidence type="ECO:0000256" key="3">
    <source>
        <dbReference type="ARBA" id="ARBA00010550"/>
    </source>
</evidence>
<dbReference type="InterPro" id="IPR000642">
    <property type="entry name" value="Peptidase_M41"/>
</dbReference>
<feature type="coiled-coil region" evidence="17">
    <location>
        <begin position="593"/>
        <end position="620"/>
    </location>
</feature>
<feature type="binding site" evidence="15">
    <location>
        <begin position="237"/>
        <end position="244"/>
    </location>
    <ligand>
        <name>ATP</name>
        <dbReference type="ChEBI" id="CHEBI:30616"/>
    </ligand>
</feature>
<evidence type="ECO:0000256" key="9">
    <source>
        <dbReference type="ARBA" id="ARBA00022833"/>
    </source>
</evidence>
<protein>
    <recommendedName>
        <fullName evidence="15">ATP-dependent zinc metalloprotease FtsH</fullName>
        <ecNumber evidence="15">3.4.24.-</ecNumber>
    </recommendedName>
</protein>
<evidence type="ECO:0000256" key="6">
    <source>
        <dbReference type="ARBA" id="ARBA00022723"/>
    </source>
</evidence>
<dbReference type="Gene3D" id="3.40.50.300">
    <property type="entry name" value="P-loop containing nucleotide triphosphate hydrolases"/>
    <property type="match status" value="1"/>
</dbReference>
<feature type="binding site" evidence="15">
    <location>
        <position position="460"/>
    </location>
    <ligand>
        <name>Zn(2+)</name>
        <dbReference type="ChEBI" id="CHEBI:29105"/>
        <note>catalytic</note>
    </ligand>
</feature>
<evidence type="ECO:0000256" key="15">
    <source>
        <dbReference type="HAMAP-Rule" id="MF_01458"/>
    </source>
</evidence>
<proteinExistence type="inferred from homology"/>
<dbReference type="GO" id="GO:0016887">
    <property type="term" value="F:ATP hydrolysis activity"/>
    <property type="evidence" value="ECO:0007669"/>
    <property type="project" value="UniProtKB-UniRule"/>
</dbReference>
<evidence type="ECO:0000256" key="13">
    <source>
        <dbReference type="ARBA" id="ARBA00023136"/>
    </source>
</evidence>
<dbReference type="InterPro" id="IPR050928">
    <property type="entry name" value="ATP-dep_Zn_Metalloprotease"/>
</dbReference>
<dbReference type="GO" id="GO:0051301">
    <property type="term" value="P:cell division"/>
    <property type="evidence" value="ECO:0007669"/>
    <property type="project" value="UniProtKB-KW"/>
</dbReference>
<evidence type="ECO:0000256" key="8">
    <source>
        <dbReference type="ARBA" id="ARBA00022801"/>
    </source>
</evidence>
<keyword evidence="10 15" id="KW-0067">ATP-binding</keyword>
<feature type="binding site" evidence="15">
    <location>
        <position position="535"/>
    </location>
    <ligand>
        <name>Zn(2+)</name>
        <dbReference type="ChEBI" id="CHEBI:29105"/>
        <note>catalytic</note>
    </ligand>
</feature>
<dbReference type="FunFam" id="1.10.8.60:FF:000001">
    <property type="entry name" value="ATP-dependent zinc metalloprotease FtsH"/>
    <property type="match status" value="1"/>
</dbReference>
<dbReference type="GO" id="GO:0005886">
    <property type="term" value="C:plasma membrane"/>
    <property type="evidence" value="ECO:0007669"/>
    <property type="project" value="UniProtKB-SubCell"/>
</dbReference>
<feature type="active site" evidence="15">
    <location>
        <position position="461"/>
    </location>
</feature>
<evidence type="ECO:0000313" key="20">
    <source>
        <dbReference type="Proteomes" id="UP000237640"/>
    </source>
</evidence>
<keyword evidence="12 15" id="KW-0482">Metalloprotease</keyword>
<evidence type="ECO:0000256" key="2">
    <source>
        <dbReference type="ARBA" id="ARBA00010044"/>
    </source>
</evidence>
<dbReference type="InterPro" id="IPR037219">
    <property type="entry name" value="Peptidase_M41-like"/>
</dbReference>
<dbReference type="PANTHER" id="PTHR43655:SF2">
    <property type="entry name" value="AFG3 LIKE MATRIX AAA PEPTIDASE SUBUNIT 2, ISOFORM A"/>
    <property type="match status" value="1"/>
</dbReference>
<keyword evidence="7 15" id="KW-0547">Nucleotide-binding</keyword>
<dbReference type="GO" id="GO:0005524">
    <property type="term" value="F:ATP binding"/>
    <property type="evidence" value="ECO:0007669"/>
    <property type="project" value="UniProtKB-UniRule"/>
</dbReference>
<comment type="similarity">
    <text evidence="14 15">In the central section; belongs to the AAA ATPase family.</text>
</comment>
<keyword evidence="8 15" id="KW-0378">Hydrolase</keyword>
<comment type="subcellular location">
    <subcellularLocation>
        <location evidence="15">Cell membrane</location>
        <topology evidence="15">Multi-pass membrane protein</topology>
        <orientation evidence="15">Cytoplasmic side</orientation>
    </subcellularLocation>
    <subcellularLocation>
        <location evidence="1">Membrane</location>
        <topology evidence="1">Multi-pass membrane protein</topology>
    </subcellularLocation>
</comment>
<dbReference type="GO" id="GO:0008270">
    <property type="term" value="F:zinc ion binding"/>
    <property type="evidence" value="ECO:0007669"/>
    <property type="project" value="UniProtKB-UniRule"/>
</dbReference>
<name>A0A2T0M6I9_9FLAO</name>
<reference evidence="19 20" key="1">
    <citation type="submission" date="2018-03" db="EMBL/GenBank/DDBJ databases">
        <title>Genomic Encyclopedia of Archaeal and Bacterial Type Strains, Phase II (KMG-II): from individual species to whole genera.</title>
        <authorList>
            <person name="Goeker M."/>
        </authorList>
    </citation>
    <scope>NUCLEOTIDE SEQUENCE [LARGE SCALE GENOMIC DNA]</scope>
    <source>
        <strain evidence="19 20">DSM 25027</strain>
    </source>
</reference>
<dbReference type="PROSITE" id="PS00674">
    <property type="entry name" value="AAA"/>
    <property type="match status" value="1"/>
</dbReference>
<dbReference type="SMART" id="SM00382">
    <property type="entry name" value="AAA"/>
    <property type="match status" value="1"/>
</dbReference>
<dbReference type="InterPro" id="IPR003593">
    <property type="entry name" value="AAA+_ATPase"/>
</dbReference>
<evidence type="ECO:0000256" key="4">
    <source>
        <dbReference type="ARBA" id="ARBA00022670"/>
    </source>
</evidence>
<keyword evidence="15" id="KW-1003">Cell membrane</keyword>
<dbReference type="GO" id="GO:0004176">
    <property type="term" value="F:ATP-dependent peptidase activity"/>
    <property type="evidence" value="ECO:0007669"/>
    <property type="project" value="InterPro"/>
</dbReference>
<keyword evidence="9 15" id="KW-0862">Zinc</keyword>
<keyword evidence="4 15" id="KW-0645">Protease</keyword>
<evidence type="ECO:0000256" key="10">
    <source>
        <dbReference type="ARBA" id="ARBA00022840"/>
    </source>
</evidence>
<evidence type="ECO:0000259" key="18">
    <source>
        <dbReference type="SMART" id="SM00382"/>
    </source>
</evidence>
<gene>
    <name evidence="15" type="primary">ftsH</name>
    <name evidence="19" type="ORF">CLV81_3998</name>
</gene>